<dbReference type="Gene3D" id="3.30.450.40">
    <property type="match status" value="1"/>
</dbReference>
<keyword evidence="3" id="KW-1185">Reference proteome</keyword>
<evidence type="ECO:0000313" key="3">
    <source>
        <dbReference type="Proteomes" id="UP000032309"/>
    </source>
</evidence>
<name>A0ABQ0JW43_9BACT</name>
<dbReference type="EMBL" id="BAFN01000001">
    <property type="protein sequence ID" value="GAN32994.1"/>
    <property type="molecule type" value="Genomic_DNA"/>
</dbReference>
<proteinExistence type="predicted"/>
<sequence length="93" mass="10188">MEKFTLSSIGLTLPKGAGLPGRVWSSKQLEWVKDVAHDTNFIGAQVALEIGFKAGLAIPILARKEVVAVMVFFVFEEREEDKQLINLISSVAS</sequence>
<evidence type="ECO:0000259" key="1">
    <source>
        <dbReference type="Pfam" id="PF13185"/>
    </source>
</evidence>
<dbReference type="InterPro" id="IPR029016">
    <property type="entry name" value="GAF-like_dom_sf"/>
</dbReference>
<evidence type="ECO:0000313" key="2">
    <source>
        <dbReference type="EMBL" id="GAN32994.1"/>
    </source>
</evidence>
<dbReference type="Proteomes" id="UP000032309">
    <property type="component" value="Unassembled WGS sequence"/>
</dbReference>
<dbReference type="Pfam" id="PF13185">
    <property type="entry name" value="GAF_2"/>
    <property type="match status" value="1"/>
</dbReference>
<gene>
    <name evidence="2" type="ORF">BROSI_A1510</name>
</gene>
<dbReference type="InterPro" id="IPR003018">
    <property type="entry name" value="GAF"/>
</dbReference>
<comment type="caution">
    <text evidence="2">The sequence shown here is derived from an EMBL/GenBank/DDBJ whole genome shotgun (WGS) entry which is preliminary data.</text>
</comment>
<protein>
    <submittedName>
        <fullName evidence="2">Protein contains FOG: GAF domain</fullName>
    </submittedName>
</protein>
<dbReference type="SUPFAM" id="SSF55781">
    <property type="entry name" value="GAF domain-like"/>
    <property type="match status" value="1"/>
</dbReference>
<organism evidence="2 3">
    <name type="scientific">Candidatus Brocadia sinica JPN1</name>
    <dbReference type="NCBI Taxonomy" id="1197129"/>
    <lineage>
        <taxon>Bacteria</taxon>
        <taxon>Pseudomonadati</taxon>
        <taxon>Planctomycetota</taxon>
        <taxon>Candidatus Brocadiia</taxon>
        <taxon>Candidatus Brocadiales</taxon>
        <taxon>Candidatus Brocadiaceae</taxon>
        <taxon>Candidatus Brocadia</taxon>
    </lineage>
</organism>
<feature type="domain" description="GAF" evidence="1">
    <location>
        <begin position="13"/>
        <end position="92"/>
    </location>
</feature>
<accession>A0ABQ0JW43</accession>
<reference evidence="3" key="1">
    <citation type="journal article" date="2015" name="Genome Announc.">
        <title>Draft Genome Sequence of an Anaerobic Ammonium-Oxidizing Bacterium, "Candidatus Brocadia sinica".</title>
        <authorList>
            <person name="Oshiki M."/>
            <person name="Shinyako-Hata K."/>
            <person name="Satoh H."/>
            <person name="Okabe S."/>
        </authorList>
    </citation>
    <scope>NUCLEOTIDE SEQUENCE [LARGE SCALE GENOMIC DNA]</scope>
    <source>
        <strain evidence="3">JPN1</strain>
    </source>
</reference>